<organism evidence="4">
    <name type="scientific">Symploca sp. SIO1C4</name>
    <dbReference type="NCBI Taxonomy" id="2607765"/>
    <lineage>
        <taxon>Bacteria</taxon>
        <taxon>Bacillati</taxon>
        <taxon>Cyanobacteriota</taxon>
        <taxon>Cyanophyceae</taxon>
        <taxon>Coleofasciculales</taxon>
        <taxon>Coleofasciculaceae</taxon>
        <taxon>Symploca</taxon>
    </lineage>
</organism>
<dbReference type="AlphaFoldDB" id="A0A6B3NCX1"/>
<protein>
    <submittedName>
        <fullName evidence="4">CHAT domain-containing protein</fullName>
    </submittedName>
</protein>
<evidence type="ECO:0000256" key="2">
    <source>
        <dbReference type="SAM" id="MobiDB-lite"/>
    </source>
</evidence>
<feature type="domain" description="CHAT" evidence="3">
    <location>
        <begin position="650"/>
        <end position="982"/>
    </location>
</feature>
<proteinExistence type="predicted"/>
<feature type="repeat" description="TPR" evidence="1">
    <location>
        <begin position="219"/>
        <end position="252"/>
    </location>
</feature>
<comment type="caution">
    <text evidence="4">The sequence shown here is derived from an EMBL/GenBank/DDBJ whole genome shotgun (WGS) entry which is preliminary data.</text>
</comment>
<keyword evidence="1" id="KW-0802">TPR repeat</keyword>
<sequence length="982" mass="113459">MKNEGKFGLLDGMTSGKGFAPQENKGTTYRKLFEQLLKEAGKRNRKKLYRLFAENQDKFDDSFAQLVRQDAELKLRKSNRRQRGIQADKLFRFGYFIYDFPRGNRASNLEIAIACYEVLSQFYPRHTSPYLWAILQSELGNYYQDRIRGDRQENLKHAISLYQAALKVFTRETFPEYWAMTQMNLGNVYSDTEQFEQAIAAYQNSLEVCTREASPEYWADTQNNLGTAYTETEQFEQAIAAYQNSLEVRTREASPEDWATTQNNLGNAYREAGKSEQAISFLKTSLEVHTREAFPEDWAKAQYNLATAYSDLNQIEEAFTHFRSCLEIFKPTAFPLRRVKAGRDFGHFAFKVEEWSKAREGYRAAIEAVETSCSWVSTNQRRQEIMEEAIDVYTKVVPACLNNQQPDLAIEYVERSKARNLVQIFADSDEQLKPKGEEIRQSTIKKLDKLKGKITDRQQQLDNLGEGSQLQATNLQRDVQSISAELGIVEESQPESQPEKLEPNSDSLGTESEEQESNPNQIYAQRLREELEDLQNQFDEVLEEIILLDPAYALTQAVKPIRYQDILAQLDEHTAVIEWFLTEERFYTFLISHHHSQPYAWQSSSEQLRELERWQQEYLQDYRGDKRAWIEQLSSRLTKLGTILDIDEIISKIPKECKQLILIPHRYLHLFPLHALKARDSYLLDLYPQGVRYAPSCQLLELSKKRCSEPQSLPVTDKRLFAIQNPTEDLNFAKAEVEAIKGYFEPQAKILQEKQATKEVWNKKDTKKQLRLANFIHFAGHGYFDFKFPLRSTLTLNGANASNPKQSEADKTRYLQSPDGDWIDREKSILLEEIFTLDVRPCRLVTLSACETALTDSKSFTDEYIGLPSGFLVAGSPSIVASLWAVDDRATAFLMIKFYQNIIEQINSSSAVSLNQISIATALNQAQRWLRDVTKEEFRKWLQLLDIDKEHQEEVEIDLTLSSSDTPFEQPLYWAAFCTIGQ</sequence>
<evidence type="ECO:0000259" key="3">
    <source>
        <dbReference type="Pfam" id="PF12770"/>
    </source>
</evidence>
<dbReference type="PANTHER" id="PTHR10098">
    <property type="entry name" value="RAPSYN-RELATED"/>
    <property type="match status" value="1"/>
</dbReference>
<dbReference type="Pfam" id="PF12770">
    <property type="entry name" value="CHAT"/>
    <property type="match status" value="1"/>
</dbReference>
<gene>
    <name evidence="4" type="ORF">F6J89_17880</name>
</gene>
<feature type="repeat" description="TPR" evidence="1">
    <location>
        <begin position="179"/>
        <end position="212"/>
    </location>
</feature>
<feature type="repeat" description="TPR" evidence="1">
    <location>
        <begin position="299"/>
        <end position="332"/>
    </location>
</feature>
<dbReference type="EMBL" id="JAAHFQ010000367">
    <property type="protein sequence ID" value="NER29440.1"/>
    <property type="molecule type" value="Genomic_DNA"/>
</dbReference>
<dbReference type="SUPFAM" id="SSF48452">
    <property type="entry name" value="TPR-like"/>
    <property type="match status" value="2"/>
</dbReference>
<reference evidence="4" key="1">
    <citation type="submission" date="2019-11" db="EMBL/GenBank/DDBJ databases">
        <title>Genomic insights into an expanded diversity of filamentous marine cyanobacteria reveals the extraordinary biosynthetic potential of Moorea and Okeania.</title>
        <authorList>
            <person name="Ferreira Leao T."/>
            <person name="Wang M."/>
            <person name="Moss N."/>
            <person name="Da Silva R."/>
            <person name="Sanders J."/>
            <person name="Nurk S."/>
            <person name="Gurevich A."/>
            <person name="Humphrey G."/>
            <person name="Reher R."/>
            <person name="Zhu Q."/>
            <person name="Belda-Ferre P."/>
            <person name="Glukhov E."/>
            <person name="Rex R."/>
            <person name="Dorrestein P.C."/>
            <person name="Knight R."/>
            <person name="Pevzner P."/>
            <person name="Gerwick W.H."/>
            <person name="Gerwick L."/>
        </authorList>
    </citation>
    <scope>NUCLEOTIDE SEQUENCE</scope>
    <source>
        <strain evidence="4">SIO1C4</strain>
    </source>
</reference>
<dbReference type="Gene3D" id="1.25.40.10">
    <property type="entry name" value="Tetratricopeptide repeat domain"/>
    <property type="match status" value="2"/>
</dbReference>
<feature type="repeat" description="TPR" evidence="1">
    <location>
        <begin position="259"/>
        <end position="292"/>
    </location>
</feature>
<evidence type="ECO:0000256" key="1">
    <source>
        <dbReference type="PROSITE-ProRule" id="PRU00339"/>
    </source>
</evidence>
<dbReference type="SMART" id="SM00028">
    <property type="entry name" value="TPR"/>
    <property type="match status" value="5"/>
</dbReference>
<dbReference type="InterPro" id="IPR024983">
    <property type="entry name" value="CHAT_dom"/>
</dbReference>
<dbReference type="Pfam" id="PF13424">
    <property type="entry name" value="TPR_12"/>
    <property type="match status" value="2"/>
</dbReference>
<accession>A0A6B3NCX1</accession>
<dbReference type="InterPro" id="IPR019734">
    <property type="entry name" value="TPR_rpt"/>
</dbReference>
<dbReference type="PANTHER" id="PTHR10098:SF108">
    <property type="entry name" value="TETRATRICOPEPTIDE REPEAT PROTEIN 28"/>
    <property type="match status" value="1"/>
</dbReference>
<dbReference type="InterPro" id="IPR011990">
    <property type="entry name" value="TPR-like_helical_dom_sf"/>
</dbReference>
<dbReference type="PROSITE" id="PS50005">
    <property type="entry name" value="TPR"/>
    <property type="match status" value="4"/>
</dbReference>
<name>A0A6B3NCX1_9CYAN</name>
<feature type="region of interest" description="Disordered" evidence="2">
    <location>
        <begin position="489"/>
        <end position="519"/>
    </location>
</feature>
<evidence type="ECO:0000313" key="4">
    <source>
        <dbReference type="EMBL" id="NER29440.1"/>
    </source>
</evidence>